<accession>A0A6A6ECW8</accession>
<feature type="domain" description="AB hydrolase-1" evidence="7">
    <location>
        <begin position="1"/>
        <end position="149"/>
    </location>
</feature>
<dbReference type="PANTHER" id="PTHR48182">
    <property type="entry name" value="PROTEIN SERAC1"/>
    <property type="match status" value="1"/>
</dbReference>
<comment type="subcellular location">
    <subcellularLocation>
        <location evidence="2">Endoplasmic reticulum</location>
    </subcellularLocation>
    <subcellularLocation>
        <location evidence="3">Membrane</location>
    </subcellularLocation>
    <subcellularLocation>
        <location evidence="1">Mitochondrion</location>
    </subcellularLocation>
</comment>
<dbReference type="GO" id="GO:0005739">
    <property type="term" value="C:mitochondrion"/>
    <property type="evidence" value="ECO:0007669"/>
    <property type="project" value="UniProtKB-SubCell"/>
</dbReference>
<dbReference type="OrthoDB" id="427518at2759"/>
<evidence type="ECO:0000313" key="9">
    <source>
        <dbReference type="Proteomes" id="UP000800200"/>
    </source>
</evidence>
<proteinExistence type="predicted"/>
<dbReference type="PANTHER" id="PTHR48182:SF2">
    <property type="entry name" value="PROTEIN SERAC1"/>
    <property type="match status" value="1"/>
</dbReference>
<dbReference type="EMBL" id="ML994620">
    <property type="protein sequence ID" value="KAF2189847.1"/>
    <property type="molecule type" value="Genomic_DNA"/>
</dbReference>
<evidence type="ECO:0000256" key="2">
    <source>
        <dbReference type="ARBA" id="ARBA00004240"/>
    </source>
</evidence>
<evidence type="ECO:0000259" key="7">
    <source>
        <dbReference type="Pfam" id="PF12697"/>
    </source>
</evidence>
<dbReference type="Proteomes" id="UP000800200">
    <property type="component" value="Unassembled WGS sequence"/>
</dbReference>
<protein>
    <recommendedName>
        <fullName evidence="7">AB hydrolase-1 domain-containing protein</fullName>
    </recommendedName>
</protein>
<gene>
    <name evidence="8" type="ORF">K469DRAFT_466043</name>
</gene>
<dbReference type="Gene3D" id="3.40.50.1820">
    <property type="entry name" value="alpha/beta hydrolase"/>
    <property type="match status" value="1"/>
</dbReference>
<evidence type="ECO:0000256" key="1">
    <source>
        <dbReference type="ARBA" id="ARBA00004173"/>
    </source>
</evidence>
<feature type="non-terminal residue" evidence="8">
    <location>
        <position position="1"/>
    </location>
</feature>
<dbReference type="Pfam" id="PF12697">
    <property type="entry name" value="Abhydrolase_6"/>
    <property type="match status" value="1"/>
</dbReference>
<dbReference type="InterPro" id="IPR000073">
    <property type="entry name" value="AB_hydrolase_1"/>
</dbReference>
<evidence type="ECO:0000256" key="3">
    <source>
        <dbReference type="ARBA" id="ARBA00004370"/>
    </source>
</evidence>
<dbReference type="GO" id="GO:0005783">
    <property type="term" value="C:endoplasmic reticulum"/>
    <property type="evidence" value="ECO:0007669"/>
    <property type="project" value="UniProtKB-SubCell"/>
</dbReference>
<keyword evidence="6" id="KW-0472">Membrane</keyword>
<dbReference type="AlphaFoldDB" id="A0A6A6ECW8"/>
<dbReference type="InterPro" id="IPR052374">
    <property type="entry name" value="SERAC1"/>
</dbReference>
<evidence type="ECO:0000313" key="8">
    <source>
        <dbReference type="EMBL" id="KAF2189847.1"/>
    </source>
</evidence>
<dbReference type="SUPFAM" id="SSF53474">
    <property type="entry name" value="alpha/beta-Hydrolases"/>
    <property type="match status" value="1"/>
</dbReference>
<organism evidence="8 9">
    <name type="scientific">Zopfia rhizophila CBS 207.26</name>
    <dbReference type="NCBI Taxonomy" id="1314779"/>
    <lineage>
        <taxon>Eukaryota</taxon>
        <taxon>Fungi</taxon>
        <taxon>Dikarya</taxon>
        <taxon>Ascomycota</taxon>
        <taxon>Pezizomycotina</taxon>
        <taxon>Dothideomycetes</taxon>
        <taxon>Dothideomycetes incertae sedis</taxon>
        <taxon>Zopfiaceae</taxon>
        <taxon>Zopfia</taxon>
    </lineage>
</organism>
<evidence type="ECO:0000256" key="4">
    <source>
        <dbReference type="ARBA" id="ARBA00022824"/>
    </source>
</evidence>
<evidence type="ECO:0000256" key="5">
    <source>
        <dbReference type="ARBA" id="ARBA00023128"/>
    </source>
</evidence>
<name>A0A6A6ECW8_9PEZI</name>
<keyword evidence="9" id="KW-1185">Reference proteome</keyword>
<evidence type="ECO:0000256" key="6">
    <source>
        <dbReference type="ARBA" id="ARBA00023136"/>
    </source>
</evidence>
<feature type="non-terminal residue" evidence="8">
    <location>
        <position position="257"/>
    </location>
</feature>
<keyword evidence="5" id="KW-0496">Mitochondrion</keyword>
<keyword evidence="4" id="KW-0256">Endoplasmic reticulum</keyword>
<dbReference type="GO" id="GO:0016020">
    <property type="term" value="C:membrane"/>
    <property type="evidence" value="ECO:0007669"/>
    <property type="project" value="UniProtKB-SubCell"/>
</dbReference>
<dbReference type="InterPro" id="IPR029058">
    <property type="entry name" value="AB_hydrolase_fold"/>
</dbReference>
<reference evidence="8" key="1">
    <citation type="journal article" date="2020" name="Stud. Mycol.">
        <title>101 Dothideomycetes genomes: a test case for predicting lifestyles and emergence of pathogens.</title>
        <authorList>
            <person name="Haridas S."/>
            <person name="Albert R."/>
            <person name="Binder M."/>
            <person name="Bloem J."/>
            <person name="Labutti K."/>
            <person name="Salamov A."/>
            <person name="Andreopoulos B."/>
            <person name="Baker S."/>
            <person name="Barry K."/>
            <person name="Bills G."/>
            <person name="Bluhm B."/>
            <person name="Cannon C."/>
            <person name="Castanera R."/>
            <person name="Culley D."/>
            <person name="Daum C."/>
            <person name="Ezra D."/>
            <person name="Gonzalez J."/>
            <person name="Henrissat B."/>
            <person name="Kuo A."/>
            <person name="Liang C."/>
            <person name="Lipzen A."/>
            <person name="Lutzoni F."/>
            <person name="Magnuson J."/>
            <person name="Mondo S."/>
            <person name="Nolan M."/>
            <person name="Ohm R."/>
            <person name="Pangilinan J."/>
            <person name="Park H.-J."/>
            <person name="Ramirez L."/>
            <person name="Alfaro M."/>
            <person name="Sun H."/>
            <person name="Tritt A."/>
            <person name="Yoshinaga Y."/>
            <person name="Zwiers L.-H."/>
            <person name="Turgeon B."/>
            <person name="Goodwin S."/>
            <person name="Spatafora J."/>
            <person name="Crous P."/>
            <person name="Grigoriev I."/>
        </authorList>
    </citation>
    <scope>NUCLEOTIDE SEQUENCE</scope>
    <source>
        <strain evidence="8">CBS 207.26</strain>
    </source>
</reference>
<sequence>IVFVHGLCGHHRATWTRGEIFWPKDLLPLTCPKARILSFGYNAKFIHFFPLNNPKRNSEITVDDHSVDLLGYLSVLRTDELMQNGRPIVFVAHSLGGLVCANALTIRDELSQELVNSTRGIIFLGTPIQGSAERWAPKLMTLLGPTSVDTKFLKDLETRSIKTSTINHDFQEFLRVRDRSGNPIKVACFFEAKSTYIWKKNVGWIVEKESAVLAGYMSIAVAADHMSMCKYEETDSVGYMHVSRILRSWIKDFESMS</sequence>